<keyword evidence="4" id="KW-1185">Reference proteome</keyword>
<sequence>MSSASSSTTPVVVTFTSTRDPSSTWPVVTGSPTAVQVSSASPPGPTCTANGGCGGSMCQHFCNSCGPLGCGGGINFGGGDGLCLFCLGTGNPSGGGSRGPCVGAQCPKPSPSEDTDDDSGGDDPTDDDICQPDVNTATGLCLNGNFPVWDAVAGIVSCDHSAADAPDYMTACQEDLDDDLAERESEAQDSHDCCPAAAARGASLLDGRAPACPPKPNSSSQSTSAVYQSVFTCDYRSWPNVCANAKSAIDKRGKSPLMTYPGPQPRKKALHITNPWYSGKFASPLAGTTGWGLADCEVEEYPWGSSNPNRKPNWQVWSEQSVLRLIPKDENGKHGTALQDFYRAAGNGKIHNAKGLVFSVSFVNGPTGTTDKDYYLDENDQGSKDINICAQPYGVPFLLVGVVKSMNPGESSYDPWWNSRLFTKTTNIQTNRAGSTTLIESAARPSQYCQYPSPGRKKYDDVNSVWQPVPGAVTLPRKRGNLYYSCDNFAGYTGPAEMRRALKRGRRRGLSEMTGDEIDQMYAEGRNISISDGRIQVENRHTDPSDNTEDDTAIISVPETPRSPGAPPPRPGSGNSTTVRLSGQRRSLTPRQAAAGSFLDPSAFDYLGCGNSDMDWCALPGADCYTDNDVADTDPDDDDGSGSGTSPPTSTSGGGGGGSTPTSAPPSTYTWRIGIYSEKGCSGDYYSLEGHNLVGSSASCIDLRGSDVKPTSDPSCGWYTNGGGTRADCSTSALTNPQSWQLLSDSSKDIAVCTVYNATQCSSPPVSSNDWNYDSRGCQDFTSGDAPNWVSIQCGVEIEWY</sequence>
<feature type="compositionally biased region" description="Polar residues" evidence="1">
    <location>
        <begin position="575"/>
        <end position="590"/>
    </location>
</feature>
<gene>
    <name evidence="3" type="ORF">CONLIGDRAFT_26583</name>
</gene>
<feature type="compositionally biased region" description="Acidic residues" evidence="1">
    <location>
        <begin position="629"/>
        <end position="640"/>
    </location>
</feature>
<protein>
    <recommendedName>
        <fullName evidence="2">Secreted LysM effector LysM C-terminal domain-containing protein</fullName>
    </recommendedName>
</protein>
<evidence type="ECO:0000313" key="3">
    <source>
        <dbReference type="EMBL" id="OIW34817.1"/>
    </source>
</evidence>
<accession>A0A1J7JN38</accession>
<dbReference type="Proteomes" id="UP000182658">
    <property type="component" value="Unassembled WGS sequence"/>
</dbReference>
<dbReference type="InterPro" id="IPR057277">
    <property type="entry name" value="LysM_C"/>
</dbReference>
<evidence type="ECO:0000313" key="4">
    <source>
        <dbReference type="Proteomes" id="UP000182658"/>
    </source>
</evidence>
<feature type="region of interest" description="Disordered" evidence="1">
    <location>
        <begin position="538"/>
        <end position="594"/>
    </location>
</feature>
<feature type="domain" description="Secreted LysM effector LysM C-terminal" evidence="2">
    <location>
        <begin position="671"/>
        <end position="794"/>
    </location>
</feature>
<feature type="region of interest" description="Disordered" evidence="1">
    <location>
        <begin position="628"/>
        <end position="667"/>
    </location>
</feature>
<dbReference type="AlphaFoldDB" id="A0A1J7JN38"/>
<name>A0A1J7JN38_9PEZI</name>
<proteinExistence type="predicted"/>
<reference evidence="3 4" key="1">
    <citation type="submission" date="2016-10" db="EMBL/GenBank/DDBJ databases">
        <title>Draft genome sequence of Coniochaeta ligniaria NRRL30616, a lignocellulolytic fungus for bioabatement of inhibitors in plant biomass hydrolysates.</title>
        <authorList>
            <consortium name="DOE Joint Genome Institute"/>
            <person name="Jimenez D.J."/>
            <person name="Hector R.E."/>
            <person name="Riley R."/>
            <person name="Sun H."/>
            <person name="Grigoriev I.V."/>
            <person name="Van Elsas J.D."/>
            <person name="Nichols N.N."/>
        </authorList>
    </citation>
    <scope>NUCLEOTIDE SEQUENCE [LARGE SCALE GENOMIC DNA]</scope>
    <source>
        <strain evidence="3 4">NRRL 30616</strain>
    </source>
</reference>
<organism evidence="3 4">
    <name type="scientific">Coniochaeta ligniaria NRRL 30616</name>
    <dbReference type="NCBI Taxonomy" id="1408157"/>
    <lineage>
        <taxon>Eukaryota</taxon>
        <taxon>Fungi</taxon>
        <taxon>Dikarya</taxon>
        <taxon>Ascomycota</taxon>
        <taxon>Pezizomycotina</taxon>
        <taxon>Sordariomycetes</taxon>
        <taxon>Sordariomycetidae</taxon>
        <taxon>Coniochaetales</taxon>
        <taxon>Coniochaetaceae</taxon>
        <taxon>Coniochaeta</taxon>
    </lineage>
</organism>
<dbReference type="STRING" id="1408157.A0A1J7JN38"/>
<dbReference type="Pfam" id="PF25139">
    <property type="entry name" value="LysM14_C"/>
    <property type="match status" value="1"/>
</dbReference>
<dbReference type="EMBL" id="KV875093">
    <property type="protein sequence ID" value="OIW34817.1"/>
    <property type="molecule type" value="Genomic_DNA"/>
</dbReference>
<evidence type="ECO:0000256" key="1">
    <source>
        <dbReference type="SAM" id="MobiDB-lite"/>
    </source>
</evidence>
<evidence type="ECO:0000259" key="2">
    <source>
        <dbReference type="Pfam" id="PF25139"/>
    </source>
</evidence>
<dbReference type="InParanoid" id="A0A1J7JN38"/>
<feature type="region of interest" description="Disordered" evidence="1">
    <location>
        <begin position="98"/>
        <end position="129"/>
    </location>
</feature>
<feature type="compositionally biased region" description="Acidic residues" evidence="1">
    <location>
        <begin position="113"/>
        <end position="129"/>
    </location>
</feature>
<dbReference type="OrthoDB" id="73875at2759"/>